<dbReference type="PANTHER" id="PTHR11455">
    <property type="entry name" value="CRYPTOCHROME"/>
    <property type="match status" value="1"/>
</dbReference>
<evidence type="ECO:0000256" key="3">
    <source>
        <dbReference type="ARBA" id="ARBA00022630"/>
    </source>
</evidence>
<dbReference type="InterPro" id="IPR006050">
    <property type="entry name" value="DNA_photolyase_N"/>
</dbReference>
<evidence type="ECO:0000313" key="8">
    <source>
        <dbReference type="Proteomes" id="UP001345013"/>
    </source>
</evidence>
<dbReference type="InterPro" id="IPR002081">
    <property type="entry name" value="Cryptochrome/DNA_photolyase_1"/>
</dbReference>
<accession>A0ABR0K5T1</accession>
<feature type="compositionally biased region" description="Basic and acidic residues" evidence="5">
    <location>
        <begin position="1"/>
        <end position="28"/>
    </location>
</feature>
<evidence type="ECO:0000259" key="6">
    <source>
        <dbReference type="PROSITE" id="PS51645"/>
    </source>
</evidence>
<comment type="similarity">
    <text evidence="2">Belongs to the DNA photolyase class-1 family.</text>
</comment>
<keyword evidence="8" id="KW-1185">Reference proteome</keyword>
<evidence type="ECO:0000313" key="7">
    <source>
        <dbReference type="EMBL" id="KAK5087687.1"/>
    </source>
</evidence>
<comment type="cofactor">
    <cofactor evidence="1">
        <name>FAD</name>
        <dbReference type="ChEBI" id="CHEBI:57692"/>
    </cofactor>
</comment>
<evidence type="ECO:0000256" key="1">
    <source>
        <dbReference type="ARBA" id="ARBA00001974"/>
    </source>
</evidence>
<dbReference type="Proteomes" id="UP001345013">
    <property type="component" value="Unassembled WGS sequence"/>
</dbReference>
<dbReference type="InterPro" id="IPR005101">
    <property type="entry name" value="Cryptochr/Photolyase_FAD-bd"/>
</dbReference>
<feature type="region of interest" description="Disordered" evidence="5">
    <location>
        <begin position="1"/>
        <end position="31"/>
    </location>
</feature>
<dbReference type="PANTHER" id="PTHR11455:SF18">
    <property type="entry name" value="SI:CH1073-390K14.1"/>
    <property type="match status" value="1"/>
</dbReference>
<name>A0ABR0K5T1_9EURO</name>
<organism evidence="7 8">
    <name type="scientific">Lithohypha guttulata</name>
    <dbReference type="NCBI Taxonomy" id="1690604"/>
    <lineage>
        <taxon>Eukaryota</taxon>
        <taxon>Fungi</taxon>
        <taxon>Dikarya</taxon>
        <taxon>Ascomycota</taxon>
        <taxon>Pezizomycotina</taxon>
        <taxon>Eurotiomycetes</taxon>
        <taxon>Chaetothyriomycetidae</taxon>
        <taxon>Chaetothyriales</taxon>
        <taxon>Trichomeriaceae</taxon>
        <taxon>Lithohypha</taxon>
    </lineage>
</organism>
<gene>
    <name evidence="7" type="ORF">LTR24_006476</name>
</gene>
<evidence type="ECO:0000256" key="4">
    <source>
        <dbReference type="ARBA" id="ARBA00022827"/>
    </source>
</evidence>
<keyword evidence="4" id="KW-0274">FAD</keyword>
<dbReference type="Pfam" id="PF00875">
    <property type="entry name" value="DNA_photolyase"/>
    <property type="match status" value="1"/>
</dbReference>
<dbReference type="Pfam" id="PF03441">
    <property type="entry name" value="FAD_binding_7"/>
    <property type="match status" value="1"/>
</dbReference>
<dbReference type="PRINTS" id="PR00147">
    <property type="entry name" value="DNAPHOTLYASE"/>
</dbReference>
<dbReference type="EMBL" id="JAVRRG010000084">
    <property type="protein sequence ID" value="KAK5087687.1"/>
    <property type="molecule type" value="Genomic_DNA"/>
</dbReference>
<dbReference type="Gene3D" id="3.40.50.620">
    <property type="entry name" value="HUPs"/>
    <property type="match status" value="1"/>
</dbReference>
<proteinExistence type="inferred from homology"/>
<dbReference type="SUPFAM" id="SSF52425">
    <property type="entry name" value="Cryptochrome/photolyase, N-terminal domain"/>
    <property type="match status" value="1"/>
</dbReference>
<dbReference type="PROSITE" id="PS51645">
    <property type="entry name" value="PHR_CRY_ALPHA_BETA"/>
    <property type="match status" value="1"/>
</dbReference>
<dbReference type="Gene3D" id="1.25.40.80">
    <property type="match status" value="1"/>
</dbReference>
<comment type="caution">
    <text evidence="7">The sequence shown here is derived from an EMBL/GenBank/DDBJ whole genome shotgun (WGS) entry which is preliminary data.</text>
</comment>
<keyword evidence="3" id="KW-0285">Flavoprotein</keyword>
<feature type="domain" description="Photolyase/cryptochrome alpha/beta" evidence="6">
    <location>
        <begin position="51"/>
        <end position="188"/>
    </location>
</feature>
<reference evidence="7 8" key="1">
    <citation type="submission" date="2023-08" db="EMBL/GenBank/DDBJ databases">
        <title>Black Yeasts Isolated from many extreme environments.</title>
        <authorList>
            <person name="Coleine C."/>
            <person name="Stajich J.E."/>
            <person name="Selbmann L."/>
        </authorList>
    </citation>
    <scope>NUCLEOTIDE SEQUENCE [LARGE SCALE GENOMIC DNA]</scope>
    <source>
        <strain evidence="7 8">CCFEE 5885</strain>
    </source>
</reference>
<dbReference type="InterPro" id="IPR014729">
    <property type="entry name" value="Rossmann-like_a/b/a_fold"/>
</dbReference>
<protein>
    <recommendedName>
        <fullName evidence="6">Photolyase/cryptochrome alpha/beta domain-containing protein</fullName>
    </recommendedName>
</protein>
<dbReference type="SUPFAM" id="SSF48173">
    <property type="entry name" value="Cryptochrome/photolyase FAD-binding domain"/>
    <property type="match status" value="1"/>
</dbReference>
<evidence type="ECO:0000256" key="2">
    <source>
        <dbReference type="ARBA" id="ARBA00005862"/>
    </source>
</evidence>
<dbReference type="Gene3D" id="1.10.579.10">
    <property type="entry name" value="DNA Cyclobutane Dipyrimidine Photolyase, subunit A, domain 3"/>
    <property type="match status" value="2"/>
</dbReference>
<evidence type="ECO:0000256" key="5">
    <source>
        <dbReference type="SAM" id="MobiDB-lite"/>
    </source>
</evidence>
<sequence>MAKRKEPATPIEHPELKHPSTQRAKEVDGDTPYNELKELLESQKTDRQVEVVLHWFRSKDLRIYDNRALHDAAETAKEADAPLICAYLHCPAELNWHGTSPARTDFIIKNLQLIQQELKELDIPLVFLEASERNKIVPTIVDFIKDNEISHVFANYEYEVDELRRDLKLLKHGSEEKFQVALRHDQTVVEPLTILTGSGKPMKVFTPYHKAWCAEVAGDPTLLDTVPAPSKNSSNAKKKVVKLFESKAPKAPKEKQFVSNEERDRIRNLWPAGHKAGIDRMQRFVDQIDNYAATRSNPAKNSTSRMSPYFAAGVVSVREVLQLVKKYNGNSADFSQSAADPGVYGWVREIVFRELYRQTLLDTPHMSMSMPTNLKFDFVHWEDDEEGYKRWEEGTLGVPFVDAGMRQISTEKYMHNRLRMNVSSYLYCNLLINYRRGERFFASTGWEPSYTVFNPVSQAEKNDPDGEYIRKWIPELRGVKGKAVFDPYHRLPKEEFEKLGYPAPYVDWSETKARAIERFKSDMRNAEP</sequence>
<dbReference type="InterPro" id="IPR036134">
    <property type="entry name" value="Crypto/Photolyase_FAD-like_sf"/>
</dbReference>
<dbReference type="InterPro" id="IPR036155">
    <property type="entry name" value="Crypto/Photolyase_N_sf"/>
</dbReference>